<protein>
    <recommendedName>
        <fullName evidence="3">F-box domain-containing protein</fullName>
    </recommendedName>
</protein>
<organism evidence="1 2">
    <name type="scientific">Kwoniella shivajii</name>
    <dbReference type="NCBI Taxonomy" id="564305"/>
    <lineage>
        <taxon>Eukaryota</taxon>
        <taxon>Fungi</taxon>
        <taxon>Dikarya</taxon>
        <taxon>Basidiomycota</taxon>
        <taxon>Agaricomycotina</taxon>
        <taxon>Tremellomycetes</taxon>
        <taxon>Tremellales</taxon>
        <taxon>Cryptococcaceae</taxon>
        <taxon>Kwoniella</taxon>
    </lineage>
</organism>
<dbReference type="RefSeq" id="XP_062791678.1">
    <property type="nucleotide sequence ID" value="XM_062935627.1"/>
</dbReference>
<evidence type="ECO:0000313" key="1">
    <source>
        <dbReference type="EMBL" id="WRT66938.1"/>
    </source>
</evidence>
<name>A0ABZ1CYV6_9TREE</name>
<evidence type="ECO:0008006" key="3">
    <source>
        <dbReference type="Google" id="ProtNLM"/>
    </source>
</evidence>
<evidence type="ECO:0000313" key="2">
    <source>
        <dbReference type="Proteomes" id="UP001329825"/>
    </source>
</evidence>
<keyword evidence="2" id="KW-1185">Reference proteome</keyword>
<reference evidence="1 2" key="1">
    <citation type="submission" date="2024-01" db="EMBL/GenBank/DDBJ databases">
        <title>Comparative genomics of Cryptococcus and Kwoniella reveals pathogenesis evolution and contrasting modes of karyotype evolution via chromosome fusion or intercentromeric recombination.</title>
        <authorList>
            <person name="Coelho M.A."/>
            <person name="David-Palma M."/>
            <person name="Shea T."/>
            <person name="Bowers K."/>
            <person name="McGinley-Smith S."/>
            <person name="Mohammad A.W."/>
            <person name="Gnirke A."/>
            <person name="Yurkov A.M."/>
            <person name="Nowrousian M."/>
            <person name="Sun S."/>
            <person name="Cuomo C.A."/>
            <person name="Heitman J."/>
        </authorList>
    </citation>
    <scope>NUCLEOTIDE SEQUENCE [LARGE SCALE GENOMIC DNA]</scope>
    <source>
        <strain evidence="1">CBS 11374</strain>
    </source>
</reference>
<gene>
    <name evidence="1" type="ORF">IL334_003903</name>
</gene>
<dbReference type="EMBL" id="CP141885">
    <property type="protein sequence ID" value="WRT66938.1"/>
    <property type="molecule type" value="Genomic_DNA"/>
</dbReference>
<proteinExistence type="predicted"/>
<sequence length="433" mass="49774">MSCLPRRPVVRGSGGARLPDDVLIQIFKLLQQSKSTIIIRGQTRYYNLIVPLIYTKRMTITQPAKFFYGIDHIPTNGRQPKYLHLSGIRNLIFDFPNEYRTLLEIQTSIRSLGSLDWSQAVLGFENRNLFHITEYITILVQLDFLNDLFISPELRDIDLFPHLQTLSFARWKKWIYKKSGKMLDPKESLAGICRCDSPRIKQLLNERLLIQDEFAKNMRRITNVRNDICDHSHGPYSIDIDVNPQLVTNTSINQKKGQKPISPITYTKVIGCEHDRYKIPLPILCGSTTRYLIDEECFTRFMPDRWSNIPHEQTRISSSIKFLSLFRNLLTESFRKLYVPSSDKIPLGQTRIIIYIPVDPACLVEVMKTLRPSKVNIGGTTSTVTFKGNILVELAKWLEGKKGSCTRSKGVKLEVKWRKDAGPCPACGLVENR</sequence>
<dbReference type="GeneID" id="87956034"/>
<accession>A0ABZ1CYV6</accession>
<dbReference type="Proteomes" id="UP001329825">
    <property type="component" value="Chromosome 5"/>
</dbReference>